<name>A0A0Q3T6B0_9BACI</name>
<dbReference type="AlphaFoldDB" id="A0A0Q3T6B0"/>
<accession>A0A0Q3T6B0</accession>
<evidence type="ECO:0000256" key="1">
    <source>
        <dbReference type="PROSITE-ProRule" id="PRU00510"/>
    </source>
</evidence>
<protein>
    <submittedName>
        <fullName evidence="2">Uncharacterized protein</fullName>
    </submittedName>
</protein>
<evidence type="ECO:0000313" key="3">
    <source>
        <dbReference type="Proteomes" id="UP000050996"/>
    </source>
</evidence>
<dbReference type="PROSITE" id="PS51128">
    <property type="entry name" value="ZF_DKSA_2"/>
    <property type="match status" value="1"/>
</dbReference>
<dbReference type="Proteomes" id="UP000050996">
    <property type="component" value="Unassembled WGS sequence"/>
</dbReference>
<dbReference type="PATRIC" id="fig|1637975.4.peg.1951"/>
<dbReference type="Gene3D" id="1.20.120.910">
    <property type="entry name" value="DksA, coiled-coil domain"/>
    <property type="match status" value="1"/>
</dbReference>
<dbReference type="EMBL" id="LJIX01000006">
    <property type="protein sequence ID" value="KQL19021.1"/>
    <property type="molecule type" value="Genomic_DNA"/>
</dbReference>
<sequence length="95" mass="11163">MDAKVEKLYSELRNTRQELLEKLMDDRSSKLIRPFILDELYDVESTLERIEKGLYGKCEVSGELLPDDILAAVPTLKTLDDCNRLENYYRKSLYE</sequence>
<evidence type="ECO:0000313" key="2">
    <source>
        <dbReference type="EMBL" id="KQL19021.1"/>
    </source>
</evidence>
<dbReference type="STRING" id="1637975.AN957_10810"/>
<feature type="zinc finger region" description="dksA C4-type" evidence="1">
    <location>
        <begin position="58"/>
        <end position="82"/>
    </location>
</feature>
<organism evidence="2 3">
    <name type="scientific">Cytobacillus solani</name>
    <dbReference type="NCBI Taxonomy" id="1637975"/>
    <lineage>
        <taxon>Bacteria</taxon>
        <taxon>Bacillati</taxon>
        <taxon>Bacillota</taxon>
        <taxon>Bacilli</taxon>
        <taxon>Bacillales</taxon>
        <taxon>Bacillaceae</taxon>
        <taxon>Cytobacillus</taxon>
    </lineage>
</organism>
<dbReference type="RefSeq" id="WP_053475595.1">
    <property type="nucleotide sequence ID" value="NZ_CP041305.1"/>
</dbReference>
<reference evidence="2 3" key="1">
    <citation type="submission" date="2015-09" db="EMBL/GenBank/DDBJ databases">
        <title>Genome sequencing project for genomic taxonomy and phylogenomics of Bacillus-like bacteria.</title>
        <authorList>
            <person name="Liu B."/>
            <person name="Wang J."/>
            <person name="Zhu Y."/>
            <person name="Liu G."/>
            <person name="Chen Q."/>
            <person name="Chen Z."/>
            <person name="Lan J."/>
            <person name="Che J."/>
            <person name="Ge C."/>
            <person name="Shi H."/>
            <person name="Pan Z."/>
            <person name="Liu X."/>
        </authorList>
    </citation>
    <scope>NUCLEOTIDE SEQUENCE [LARGE SCALE GENOMIC DNA]</scope>
    <source>
        <strain evidence="2 3">FJAT-18043</strain>
    </source>
</reference>
<proteinExistence type="predicted"/>
<keyword evidence="3" id="KW-1185">Reference proteome</keyword>
<gene>
    <name evidence="2" type="ORF">AN957_10810</name>
</gene>
<comment type="caution">
    <text evidence="2">The sequence shown here is derived from an EMBL/GenBank/DDBJ whole genome shotgun (WGS) entry which is preliminary data.</text>
</comment>